<name>A0A1H3Q8I5_9PSEU</name>
<organism evidence="2 3">
    <name type="scientific">Amycolatopsis xylanica</name>
    <dbReference type="NCBI Taxonomy" id="589385"/>
    <lineage>
        <taxon>Bacteria</taxon>
        <taxon>Bacillati</taxon>
        <taxon>Actinomycetota</taxon>
        <taxon>Actinomycetes</taxon>
        <taxon>Pseudonocardiales</taxon>
        <taxon>Pseudonocardiaceae</taxon>
        <taxon>Amycolatopsis</taxon>
    </lineage>
</organism>
<dbReference type="OrthoDB" id="4190625at2"/>
<protein>
    <recommendedName>
        <fullName evidence="4">YD repeat-containing protein</fullName>
    </recommendedName>
</protein>
<proteinExistence type="predicted"/>
<accession>A0A1H3Q8I5</accession>
<dbReference type="EMBL" id="FNON01000009">
    <property type="protein sequence ID" value="SDZ09009.1"/>
    <property type="molecule type" value="Genomic_DNA"/>
</dbReference>
<sequence>MRKIPLAALCASLALTVTSALPASATTAAAPCTWVASDLPLPAGAEGGSVRAAGPNGHLVGLTFLDGKLAPVTWHNRVVSTVAAAPGGASIVPVAINGDGQIAGYYGSGGSFRLRDGSYQNLPSPAGRTGYAVAINSAGDIAGRLSGGAGTETIIWPASAPGTYRIVPGGQPAGIDDAGRVVTEPGVIWSPDGSSVKLENRGRRVTVGKYQGGRIVGRFDNEEVVTEWDLTGKVVRQTPANVVMGINSSGLLAAWWFKSGTNTLGTWRDGTFLGEVGLSLRVDAVTEDDLLAGSHGPSSPWVPATWSCA</sequence>
<keyword evidence="3" id="KW-1185">Reference proteome</keyword>
<gene>
    <name evidence="2" type="ORF">SAMN05421504_109143</name>
</gene>
<feature type="signal peptide" evidence="1">
    <location>
        <begin position="1"/>
        <end position="25"/>
    </location>
</feature>
<feature type="chain" id="PRO_5039619675" description="YD repeat-containing protein" evidence="1">
    <location>
        <begin position="26"/>
        <end position="309"/>
    </location>
</feature>
<evidence type="ECO:0008006" key="4">
    <source>
        <dbReference type="Google" id="ProtNLM"/>
    </source>
</evidence>
<dbReference type="Proteomes" id="UP000199515">
    <property type="component" value="Unassembled WGS sequence"/>
</dbReference>
<dbReference type="AlphaFoldDB" id="A0A1H3Q8I5"/>
<evidence type="ECO:0000256" key="1">
    <source>
        <dbReference type="SAM" id="SignalP"/>
    </source>
</evidence>
<reference evidence="2 3" key="1">
    <citation type="submission" date="2016-10" db="EMBL/GenBank/DDBJ databases">
        <authorList>
            <person name="de Groot N.N."/>
        </authorList>
    </citation>
    <scope>NUCLEOTIDE SEQUENCE [LARGE SCALE GENOMIC DNA]</scope>
    <source>
        <strain evidence="2 3">CPCC 202699</strain>
    </source>
</reference>
<evidence type="ECO:0000313" key="2">
    <source>
        <dbReference type="EMBL" id="SDZ09009.1"/>
    </source>
</evidence>
<dbReference type="RefSeq" id="WP_091296360.1">
    <property type="nucleotide sequence ID" value="NZ_FNON01000009.1"/>
</dbReference>
<keyword evidence="1" id="KW-0732">Signal</keyword>
<evidence type="ECO:0000313" key="3">
    <source>
        <dbReference type="Proteomes" id="UP000199515"/>
    </source>
</evidence>